<dbReference type="PANTHER" id="PTHR45589:SF1">
    <property type="entry name" value="WD REPEAT DOMAIN 62, ISOFORM G"/>
    <property type="match status" value="1"/>
</dbReference>
<dbReference type="PANTHER" id="PTHR45589">
    <property type="entry name" value="WD REPEAT DOMAIN 62, ISOFORM G"/>
    <property type="match status" value="1"/>
</dbReference>
<sequence length="949" mass="107949">MNAELKSISSSLPLSSPPISLNSCNSNLNCSISEIVGTSAKSYQQFTVQDNLIAYLSSGGVVMCEIKEKEVISQRFFSSNINFNFDSERQERDNYGYLINSEPIEIYGPSYTKEPEDNSPSKLKDKVSIRSINCITVSKNKKLLAIGEIGYSPRILIFSLASNSTNNPVVIIHHHSFGINMLEFSPDSKYLTSLGIVNDGFINVWKIGNNVNTTSLHSSNKCSNVINRMVWHEEYIYTFGLRFIKIWKFENHNEGKQQILKGKNVLLGNWINSNFVDCCVLNEEEILLLTSLNQLILLKCNYDAPELIQLDNPIDEDINTIVLDGENEKIYCGLKNHKIKGFKIDELKETTRPTSASNGKLVTSPFKESQQKSIISMKNFLRSSLVYLNDIEEIKFINKEDLVEKVLTTSLLKDINGVKHSYTKEYLIFSKSGSVKELNMECISKVENVVDFKLPNNEVISNTLTAVEEYEEDHVVLGDRHGNLYIVKLTELSYDVIFQIKAHSSTINDITYFKVENIEIIVSISRDRMIQIFTNLKNDWNLLQTIPIHNGNLLKLIHHDSKIYVSSSDKTISVHKFTIQDNQMNVIQEKIITLKSIPIDMKIYDIELVISTMEKNLYIYDTSSFEIKRQFKYYNDVNESISIDTFIKYKNLLIIWSTSDKSFRMYDYFTGKSNGVFYGQQASNLGLFMIDEKIISIGNDGCLFSWCLNAHKEEEKKQVDEEEVKEAVTPILMEAKVARKIIPTQFPSTSPSKSDKIPIQPCSSPPRLSTATLKRIESRNSSPTRTQTQASPSRSPSRANNLNTPTLLPSGKPTLNITTQSPSSRPSSRAGHLNSPTLPPSSRLNNLQSPLKSSPNRTTNISRRPMVLQSPQSRPNTAKSNIFTKLDELKKEIMYLNEDEKMLTKSKLLDIVHLIDDKENYKESEILEKYSDKLVSMFQEKLSMELNNK</sequence>
<dbReference type="AlphaFoldDB" id="A0A9W4U1R1"/>
<dbReference type="SUPFAM" id="SSF50978">
    <property type="entry name" value="WD40 repeat-like"/>
    <property type="match status" value="1"/>
</dbReference>
<comment type="caution">
    <text evidence="2">The sequence shown here is derived from an EMBL/GenBank/DDBJ whole genome shotgun (WGS) entry which is preliminary data.</text>
</comment>
<dbReference type="InterPro" id="IPR015943">
    <property type="entry name" value="WD40/YVTN_repeat-like_dom_sf"/>
</dbReference>
<gene>
    <name evidence="2" type="ORF">CANVERA_P4348</name>
</gene>
<feature type="compositionally biased region" description="Polar residues" evidence="1">
    <location>
        <begin position="834"/>
        <end position="862"/>
    </location>
</feature>
<feature type="compositionally biased region" description="Polar residues" evidence="1">
    <location>
        <begin position="779"/>
        <end position="820"/>
    </location>
</feature>
<dbReference type="Pfam" id="PF00400">
    <property type="entry name" value="WD40"/>
    <property type="match status" value="1"/>
</dbReference>
<dbReference type="InterPro" id="IPR011047">
    <property type="entry name" value="Quinoprotein_ADH-like_sf"/>
</dbReference>
<keyword evidence="3" id="KW-1185">Reference proteome</keyword>
<evidence type="ECO:0000313" key="3">
    <source>
        <dbReference type="Proteomes" id="UP001152885"/>
    </source>
</evidence>
<dbReference type="OrthoDB" id="6252103at2759"/>
<evidence type="ECO:0008006" key="4">
    <source>
        <dbReference type="Google" id="ProtNLM"/>
    </source>
</evidence>
<proteinExistence type="predicted"/>
<name>A0A9W4U1R1_9ASCO</name>
<reference evidence="2" key="1">
    <citation type="submission" date="2022-12" db="EMBL/GenBank/DDBJ databases">
        <authorList>
            <person name="Brejova B."/>
        </authorList>
    </citation>
    <scope>NUCLEOTIDE SEQUENCE</scope>
</reference>
<dbReference type="Proteomes" id="UP001152885">
    <property type="component" value="Unassembled WGS sequence"/>
</dbReference>
<dbReference type="InterPro" id="IPR052779">
    <property type="entry name" value="WDR62"/>
</dbReference>
<feature type="compositionally biased region" description="Polar residues" evidence="1">
    <location>
        <begin position="869"/>
        <end position="880"/>
    </location>
</feature>
<dbReference type="SMART" id="SM00320">
    <property type="entry name" value="WD40"/>
    <property type="match status" value="3"/>
</dbReference>
<dbReference type="InterPro" id="IPR036322">
    <property type="entry name" value="WD40_repeat_dom_sf"/>
</dbReference>
<dbReference type="EMBL" id="CANTUO010000005">
    <property type="protein sequence ID" value="CAI5759836.1"/>
    <property type="molecule type" value="Genomic_DNA"/>
</dbReference>
<dbReference type="Gene3D" id="2.130.10.10">
    <property type="entry name" value="YVTN repeat-like/Quinoprotein amine dehydrogenase"/>
    <property type="match status" value="2"/>
</dbReference>
<dbReference type="SUPFAM" id="SSF50998">
    <property type="entry name" value="Quinoprotein alcohol dehydrogenase-like"/>
    <property type="match status" value="1"/>
</dbReference>
<organism evidence="2 3">
    <name type="scientific">Candida verbasci</name>
    <dbReference type="NCBI Taxonomy" id="1227364"/>
    <lineage>
        <taxon>Eukaryota</taxon>
        <taxon>Fungi</taxon>
        <taxon>Dikarya</taxon>
        <taxon>Ascomycota</taxon>
        <taxon>Saccharomycotina</taxon>
        <taxon>Pichiomycetes</taxon>
        <taxon>Debaryomycetaceae</taxon>
        <taxon>Candida/Lodderomyces clade</taxon>
        <taxon>Candida</taxon>
    </lineage>
</organism>
<accession>A0A9W4U1R1</accession>
<dbReference type="InterPro" id="IPR001680">
    <property type="entry name" value="WD40_rpt"/>
</dbReference>
<evidence type="ECO:0000313" key="2">
    <source>
        <dbReference type="EMBL" id="CAI5759836.1"/>
    </source>
</evidence>
<protein>
    <recommendedName>
        <fullName evidence="4">WD40 repeat-like protein</fullName>
    </recommendedName>
</protein>
<evidence type="ECO:0000256" key="1">
    <source>
        <dbReference type="SAM" id="MobiDB-lite"/>
    </source>
</evidence>
<feature type="region of interest" description="Disordered" evidence="1">
    <location>
        <begin position="744"/>
        <end position="880"/>
    </location>
</feature>